<dbReference type="CDD" id="cd06261">
    <property type="entry name" value="TM_PBP2"/>
    <property type="match status" value="2"/>
</dbReference>
<feature type="transmembrane region" description="Helical" evidence="7">
    <location>
        <begin position="31"/>
        <end position="55"/>
    </location>
</feature>
<feature type="transmembrane region" description="Helical" evidence="7">
    <location>
        <begin position="159"/>
        <end position="179"/>
    </location>
</feature>
<accession>A0A420WAL0</accession>
<feature type="domain" description="ABC transmembrane type-1" evidence="8">
    <location>
        <begin position="74"/>
        <end position="278"/>
    </location>
</feature>
<dbReference type="Pfam" id="PF00528">
    <property type="entry name" value="BPD_transp_1"/>
    <property type="match status" value="1"/>
</dbReference>
<dbReference type="FunFam" id="1.10.3720.10:FF:000088">
    <property type="entry name" value="Iron(III) ABC transporter, permease protein"/>
    <property type="match status" value="1"/>
</dbReference>
<sequence length="569" mass="60967">MTEGIAPDRIVPTSTLAPQGRTGRLRGSLSVWPVISVVIALLVAVPVLVVGGHVFQPAGDVWRHLADTVLWDYVRNTLVLLLGVGAGVAVIGVGTAWLVTMCRFPGGRLFEWLLLLPLAFPAYVLAYVYTYLLQSGGPAQVALREMTGWRYGDYWFPEVYSIEGAIAMFALVLYPYVYLLARAAFLSQSICVLEVSRTLGCGPWRSFFRVAIPLARPAIIGGVTLALMETMADFATVQYFAVNTFTTGIYRTWFGLGDRVAAAQLSAVLLALVLGLLLLERLSRGEARYHHTSGRYTHISPVPLRGWKAALAMLACALPILLGAVLPAAVLLEMHLSVGDPYFGSRFIGYAVNSFVVAGLAAVLAVMLSLLIAYGQRLKPSPLVRGAARVAALGYAVPGSVIAVGILIPLATFDNALDGWMRASFGISTGLLLSGTIAALLYAYVVRFLAVSLNAVDAGLAKVTPSMDQAARTLGKGPGRTIWQVHVPMISGSVLTAGLIVFVDVMKELPATLIIRPFNFDTLAIRVYNLASDERLEQASTGSLAIVLVGMVPVILLSLMIARSRPGQR</sequence>
<evidence type="ECO:0000256" key="6">
    <source>
        <dbReference type="ARBA" id="ARBA00023136"/>
    </source>
</evidence>
<dbReference type="GO" id="GO:0005886">
    <property type="term" value="C:plasma membrane"/>
    <property type="evidence" value="ECO:0007669"/>
    <property type="project" value="UniProtKB-SubCell"/>
</dbReference>
<gene>
    <name evidence="9" type="ORF">BCL74_3297</name>
</gene>
<comment type="similarity">
    <text evidence="7">Belongs to the binding-protein-dependent transport system permease family.</text>
</comment>
<feature type="domain" description="ABC transmembrane type-1" evidence="8">
    <location>
        <begin position="351"/>
        <end position="561"/>
    </location>
</feature>
<dbReference type="InterPro" id="IPR000515">
    <property type="entry name" value="MetI-like"/>
</dbReference>
<dbReference type="Proteomes" id="UP000277424">
    <property type="component" value="Unassembled WGS sequence"/>
</dbReference>
<feature type="transmembrane region" description="Helical" evidence="7">
    <location>
        <begin position="423"/>
        <end position="445"/>
    </location>
</feature>
<dbReference type="PROSITE" id="PS50928">
    <property type="entry name" value="ABC_TM1"/>
    <property type="match status" value="2"/>
</dbReference>
<reference evidence="9 10" key="1">
    <citation type="submission" date="2018-10" db="EMBL/GenBank/DDBJ databases">
        <title>Comparative analysis of microorganisms from saline springs in Andes Mountain Range, Colombia.</title>
        <authorList>
            <person name="Rubin E."/>
        </authorList>
    </citation>
    <scope>NUCLEOTIDE SEQUENCE [LARGE SCALE GENOMIC DNA]</scope>
    <source>
        <strain evidence="9 10">USBA 36</strain>
    </source>
</reference>
<dbReference type="GO" id="GO:0055085">
    <property type="term" value="P:transmembrane transport"/>
    <property type="evidence" value="ECO:0007669"/>
    <property type="project" value="InterPro"/>
</dbReference>
<feature type="transmembrane region" description="Helical" evidence="7">
    <location>
        <begin position="386"/>
        <end position="411"/>
    </location>
</feature>
<dbReference type="Gene3D" id="1.10.3720.10">
    <property type="entry name" value="MetI-like"/>
    <property type="match status" value="2"/>
</dbReference>
<evidence type="ECO:0000256" key="3">
    <source>
        <dbReference type="ARBA" id="ARBA00022475"/>
    </source>
</evidence>
<comment type="caution">
    <text evidence="9">The sequence shown here is derived from an EMBL/GenBank/DDBJ whole genome shotgun (WGS) entry which is preliminary data.</text>
</comment>
<evidence type="ECO:0000256" key="7">
    <source>
        <dbReference type="RuleBase" id="RU363032"/>
    </source>
</evidence>
<keyword evidence="4 7" id="KW-0812">Transmembrane</keyword>
<keyword evidence="6 7" id="KW-0472">Membrane</keyword>
<feature type="transmembrane region" description="Helical" evidence="7">
    <location>
        <begin position="482"/>
        <end position="503"/>
    </location>
</feature>
<protein>
    <submittedName>
        <fullName evidence="9">Iron(III) transport system permease protein</fullName>
    </submittedName>
</protein>
<dbReference type="EMBL" id="RBIG01000004">
    <property type="protein sequence ID" value="RKQ67980.1"/>
    <property type="molecule type" value="Genomic_DNA"/>
</dbReference>
<dbReference type="PANTHER" id="PTHR30183">
    <property type="entry name" value="MOLYBDENUM TRANSPORT SYSTEM PERMEASE PROTEIN MODB"/>
    <property type="match status" value="1"/>
</dbReference>
<comment type="subcellular location">
    <subcellularLocation>
        <location evidence="1 7">Cell membrane</location>
        <topology evidence="1 7">Multi-pass membrane protein</topology>
    </subcellularLocation>
</comment>
<dbReference type="RefSeq" id="WP_121221682.1">
    <property type="nucleotide sequence ID" value="NZ_RBIG01000004.1"/>
</dbReference>
<feature type="transmembrane region" description="Helical" evidence="7">
    <location>
        <begin position="112"/>
        <end position="132"/>
    </location>
</feature>
<keyword evidence="2 7" id="KW-0813">Transport</keyword>
<dbReference type="AlphaFoldDB" id="A0A420WAL0"/>
<evidence type="ECO:0000256" key="4">
    <source>
        <dbReference type="ARBA" id="ARBA00022692"/>
    </source>
</evidence>
<feature type="transmembrane region" description="Helical" evidence="7">
    <location>
        <begin position="309"/>
        <end position="330"/>
    </location>
</feature>
<keyword evidence="3" id="KW-1003">Cell membrane</keyword>
<evidence type="ECO:0000256" key="5">
    <source>
        <dbReference type="ARBA" id="ARBA00022989"/>
    </source>
</evidence>
<dbReference type="SUPFAM" id="SSF161098">
    <property type="entry name" value="MetI-like"/>
    <property type="match status" value="2"/>
</dbReference>
<evidence type="ECO:0000313" key="10">
    <source>
        <dbReference type="Proteomes" id="UP000277424"/>
    </source>
</evidence>
<name>A0A420WAL0_9PROT</name>
<feature type="transmembrane region" description="Helical" evidence="7">
    <location>
        <begin position="542"/>
        <end position="562"/>
    </location>
</feature>
<evidence type="ECO:0000256" key="2">
    <source>
        <dbReference type="ARBA" id="ARBA00022448"/>
    </source>
</evidence>
<feature type="transmembrane region" description="Helical" evidence="7">
    <location>
        <begin position="78"/>
        <end position="100"/>
    </location>
</feature>
<dbReference type="OrthoDB" id="9790211at2"/>
<evidence type="ECO:0000256" key="1">
    <source>
        <dbReference type="ARBA" id="ARBA00004651"/>
    </source>
</evidence>
<feature type="transmembrane region" description="Helical" evidence="7">
    <location>
        <begin position="261"/>
        <end position="279"/>
    </location>
</feature>
<keyword evidence="5 7" id="KW-1133">Transmembrane helix</keyword>
<evidence type="ECO:0000313" key="9">
    <source>
        <dbReference type="EMBL" id="RKQ67980.1"/>
    </source>
</evidence>
<dbReference type="PANTHER" id="PTHR30183:SF2">
    <property type="entry name" value="IRON UTILIZATION PROTEIN"/>
    <property type="match status" value="1"/>
</dbReference>
<proteinExistence type="inferred from homology"/>
<dbReference type="InterPro" id="IPR035906">
    <property type="entry name" value="MetI-like_sf"/>
</dbReference>
<organism evidence="9 10">
    <name type="scientific">Oceanibaculum indicum</name>
    <dbReference type="NCBI Taxonomy" id="526216"/>
    <lineage>
        <taxon>Bacteria</taxon>
        <taxon>Pseudomonadati</taxon>
        <taxon>Pseudomonadota</taxon>
        <taxon>Alphaproteobacteria</taxon>
        <taxon>Rhodospirillales</taxon>
        <taxon>Oceanibaculaceae</taxon>
        <taxon>Oceanibaculum</taxon>
    </lineage>
</organism>
<evidence type="ECO:0000259" key="8">
    <source>
        <dbReference type="PROSITE" id="PS50928"/>
    </source>
</evidence>
<feature type="transmembrane region" description="Helical" evidence="7">
    <location>
        <begin position="350"/>
        <end position="374"/>
    </location>
</feature>